<protein>
    <submittedName>
        <fullName evidence="2">Uncharacterized protein</fullName>
    </submittedName>
</protein>
<dbReference type="EMBL" id="JASCZI010000033">
    <property type="protein sequence ID" value="MED6107327.1"/>
    <property type="molecule type" value="Genomic_DNA"/>
</dbReference>
<accession>A0ABU6Q675</accession>
<dbReference type="Proteomes" id="UP001341840">
    <property type="component" value="Unassembled WGS sequence"/>
</dbReference>
<organism evidence="2 3">
    <name type="scientific">Stylosanthes scabra</name>
    <dbReference type="NCBI Taxonomy" id="79078"/>
    <lineage>
        <taxon>Eukaryota</taxon>
        <taxon>Viridiplantae</taxon>
        <taxon>Streptophyta</taxon>
        <taxon>Embryophyta</taxon>
        <taxon>Tracheophyta</taxon>
        <taxon>Spermatophyta</taxon>
        <taxon>Magnoliopsida</taxon>
        <taxon>eudicotyledons</taxon>
        <taxon>Gunneridae</taxon>
        <taxon>Pentapetalae</taxon>
        <taxon>rosids</taxon>
        <taxon>fabids</taxon>
        <taxon>Fabales</taxon>
        <taxon>Fabaceae</taxon>
        <taxon>Papilionoideae</taxon>
        <taxon>50 kb inversion clade</taxon>
        <taxon>dalbergioids sensu lato</taxon>
        <taxon>Dalbergieae</taxon>
        <taxon>Pterocarpus clade</taxon>
        <taxon>Stylosanthes</taxon>
    </lineage>
</organism>
<keyword evidence="3" id="KW-1185">Reference proteome</keyword>
<evidence type="ECO:0000313" key="2">
    <source>
        <dbReference type="EMBL" id="MED6107327.1"/>
    </source>
</evidence>
<feature type="region of interest" description="Disordered" evidence="1">
    <location>
        <begin position="37"/>
        <end position="63"/>
    </location>
</feature>
<evidence type="ECO:0000313" key="3">
    <source>
        <dbReference type="Proteomes" id="UP001341840"/>
    </source>
</evidence>
<comment type="caution">
    <text evidence="2">The sequence shown here is derived from an EMBL/GenBank/DDBJ whole genome shotgun (WGS) entry which is preliminary data.</text>
</comment>
<sequence length="126" mass="14978">MKKSIKYNGEPSATRVQLYTYPAEIFTERHELQPWIPKKTLVKSNPQSPPKKEKKKNPRNEDLREIGVVQWPQNRKIRGRLPRISWIRLKHTLKNPCYPITDSEFLGSKWDPWQAAMVAYHGFYVF</sequence>
<gene>
    <name evidence="2" type="ORF">PIB30_012977</name>
</gene>
<proteinExistence type="predicted"/>
<evidence type="ECO:0000256" key="1">
    <source>
        <dbReference type="SAM" id="MobiDB-lite"/>
    </source>
</evidence>
<reference evidence="2 3" key="1">
    <citation type="journal article" date="2023" name="Plants (Basel)">
        <title>Bridging the Gap: Combining Genomics and Transcriptomics Approaches to Understand Stylosanthes scabra, an Orphan Legume from the Brazilian Caatinga.</title>
        <authorList>
            <person name="Ferreira-Neto J.R.C."/>
            <person name="da Silva M.D."/>
            <person name="Binneck E."/>
            <person name="de Melo N.F."/>
            <person name="da Silva R.H."/>
            <person name="de Melo A.L.T.M."/>
            <person name="Pandolfi V."/>
            <person name="Bustamante F.O."/>
            <person name="Brasileiro-Vidal A.C."/>
            <person name="Benko-Iseppon A.M."/>
        </authorList>
    </citation>
    <scope>NUCLEOTIDE SEQUENCE [LARGE SCALE GENOMIC DNA]</scope>
    <source>
        <tissue evidence="2">Leaves</tissue>
    </source>
</reference>
<name>A0ABU6Q675_9FABA</name>